<sequence>MNIKKYNKMNHLISNKMRGILVLVISLNFCYSASSQEIKGEIIGSVSGVFSTLDYSLNGASLRNGKGGQVGVHYGYHLSENYSLQLGLEFQSVSSSSRYEVIRGSYNATDSEGEDFEFRYRGTNFQEQQKAQFVSIPLVVQYETSGVSRFYIAVGGKVALPIDTYYETDIKTLNTSGFYRQYNVELFDPEFAGFGTYRNINVNDQDLELKTAFSATLELGIKQMLSSNNSIYIGLFFDYGINDLYDGEEFEDLVNYSNDIPSEFTYNTILGTSNASEVKLNAYGVKLKYSLGI</sequence>
<organism evidence="1 2">
    <name type="scientific">Croceibacter atlanticus (strain ATCC BAA-628 / JCM 21780 / CIP 108009 / IAM 15332 / KCTC 12090 / HTCC2559)</name>
    <dbReference type="NCBI Taxonomy" id="216432"/>
    <lineage>
        <taxon>Bacteria</taxon>
        <taxon>Pseudomonadati</taxon>
        <taxon>Bacteroidota</taxon>
        <taxon>Flavobacteriia</taxon>
        <taxon>Flavobacteriales</taxon>
        <taxon>Flavobacteriaceae</taxon>
        <taxon>Croceibacter</taxon>
    </lineage>
</organism>
<keyword evidence="2" id="KW-1185">Reference proteome</keyword>
<gene>
    <name evidence="1" type="ordered locus">CA2559_01450</name>
</gene>
<dbReference type="KEGG" id="cat:CA2559_01450"/>
<dbReference type="Proteomes" id="UP000002297">
    <property type="component" value="Chromosome"/>
</dbReference>
<evidence type="ECO:0000313" key="2">
    <source>
        <dbReference type="Proteomes" id="UP000002297"/>
    </source>
</evidence>
<accession>A3U562</accession>
<protein>
    <recommendedName>
        <fullName evidence="3">Outer membrane protein beta-barrel domain-containing protein</fullName>
    </recommendedName>
</protein>
<reference evidence="1 2" key="1">
    <citation type="journal article" date="2010" name="J. Bacteriol.">
        <title>The complete genome sequence of Croceibacter atlanticus HTCC2559T.</title>
        <authorList>
            <person name="Oh H.M."/>
            <person name="Kang I."/>
            <person name="Ferriera S."/>
            <person name="Giovannoni S.J."/>
            <person name="Cho J.C."/>
        </authorList>
    </citation>
    <scope>NUCLEOTIDE SEQUENCE [LARGE SCALE GENOMIC DNA]</scope>
    <source>
        <strain evidence="2">ATCC BAA-628 / HTCC2559 / KCTC 12090</strain>
    </source>
</reference>
<dbReference type="EMBL" id="CP002046">
    <property type="protein sequence ID" value="EAP87379.1"/>
    <property type="molecule type" value="Genomic_DNA"/>
</dbReference>
<name>A3U562_CROAH</name>
<evidence type="ECO:0000313" key="1">
    <source>
        <dbReference type="EMBL" id="EAP87379.1"/>
    </source>
</evidence>
<dbReference type="eggNOG" id="COG2885">
    <property type="taxonomic scope" value="Bacteria"/>
</dbReference>
<dbReference type="AlphaFoldDB" id="A3U562"/>
<proteinExistence type="predicted"/>
<evidence type="ECO:0008006" key="3">
    <source>
        <dbReference type="Google" id="ProtNLM"/>
    </source>
</evidence>
<dbReference type="STRING" id="216432.CA2559_01450"/>
<dbReference type="HOGENOM" id="CLU_083578_0_0_10"/>